<dbReference type="KEGG" id="pvt:110077440"/>
<name>A0A6J0TCD3_9SAUR</name>
<feature type="compositionally biased region" description="Acidic residues" evidence="1">
    <location>
        <begin position="419"/>
        <end position="433"/>
    </location>
</feature>
<feature type="compositionally biased region" description="Basic and acidic residues" evidence="1">
    <location>
        <begin position="188"/>
        <end position="198"/>
    </location>
</feature>
<keyword evidence="2" id="KW-1185">Reference proteome</keyword>
<feature type="region of interest" description="Disordered" evidence="1">
    <location>
        <begin position="253"/>
        <end position="439"/>
    </location>
</feature>
<feature type="compositionally biased region" description="Acidic residues" evidence="1">
    <location>
        <begin position="357"/>
        <end position="375"/>
    </location>
</feature>
<feature type="compositionally biased region" description="Basic and acidic residues" evidence="1">
    <location>
        <begin position="460"/>
        <end position="473"/>
    </location>
</feature>
<feature type="region of interest" description="Disordered" evidence="1">
    <location>
        <begin position="113"/>
        <end position="148"/>
    </location>
</feature>
<dbReference type="InParanoid" id="A0A6J0TCD3"/>
<accession>A0A6J0TCD3</accession>
<dbReference type="PANTHER" id="PTHR15159">
    <property type="entry name" value="NEUROSECRETORY PROTEIN VGF"/>
    <property type="match status" value="1"/>
</dbReference>
<dbReference type="GeneID" id="110077440"/>
<organism evidence="2 3">
    <name type="scientific">Pogona vitticeps</name>
    <name type="common">central bearded dragon</name>
    <dbReference type="NCBI Taxonomy" id="103695"/>
    <lineage>
        <taxon>Eukaryota</taxon>
        <taxon>Metazoa</taxon>
        <taxon>Chordata</taxon>
        <taxon>Craniata</taxon>
        <taxon>Vertebrata</taxon>
        <taxon>Euteleostomi</taxon>
        <taxon>Lepidosauria</taxon>
        <taxon>Squamata</taxon>
        <taxon>Bifurcata</taxon>
        <taxon>Unidentata</taxon>
        <taxon>Episquamata</taxon>
        <taxon>Toxicofera</taxon>
        <taxon>Iguania</taxon>
        <taxon>Acrodonta</taxon>
        <taxon>Agamidae</taxon>
        <taxon>Amphibolurinae</taxon>
        <taxon>Pogona</taxon>
    </lineage>
</organism>
<dbReference type="Proteomes" id="UP001652642">
    <property type="component" value="Chromosome 6"/>
</dbReference>
<dbReference type="GO" id="GO:0005184">
    <property type="term" value="F:neuropeptide hormone activity"/>
    <property type="evidence" value="ECO:0007669"/>
    <property type="project" value="InterPro"/>
</dbReference>
<reference evidence="3" key="1">
    <citation type="submission" date="2025-08" db="UniProtKB">
        <authorList>
            <consortium name="RefSeq"/>
        </authorList>
    </citation>
    <scope>IDENTIFICATION</scope>
</reference>
<gene>
    <name evidence="3" type="primary">VGF</name>
</gene>
<evidence type="ECO:0000313" key="2">
    <source>
        <dbReference type="Proteomes" id="UP001652642"/>
    </source>
</evidence>
<feature type="compositionally biased region" description="Basic and acidic residues" evidence="1">
    <location>
        <begin position="307"/>
        <end position="342"/>
    </location>
</feature>
<feature type="region of interest" description="Disordered" evidence="1">
    <location>
        <begin position="170"/>
        <end position="240"/>
    </location>
</feature>
<sequence length="610" mass="67725">MEPPTWVWLEVQKRQPSPAALRGAEHKSPAGRARAPAQHPDKRSGESVPGGLTDRELGRTSSFDPEVLSSETLFCSAGAMVCPPHLRRAACLLSLCLLTRCRLQVAATPLPLGEEARPGEALPKSSSLPPGEPQETGPGSARQRGEAAEDLFQDVDPKALAAVLLQALQPEPEKSSELHGASPEPDANEERVLSKSEGPEVQPEAQRSWAAGREERQPLQEEQPEAAAGTSRRQEEVAGLKSVLRELQSYSLAAKREEPARDSGPAGSPRDEVLQELEEYERLKVHTKRRAPASEPWAGARKLRQQQHLEHQLLQRRYEELAESRRQAEEARRAAAEEERLADMASDLLLQYLLKDGEEEDEEESDEEGEEEGEGPEQGRPGAGHGPGGSEEVSRKGSPLLFEDEEAGNVAEDKRSNEAPEEEEGEEEEDDIDPNTIDRLIELSSKLHLPADDVIDIINDVEKKKKEMPEPRSGKSSKAGGPATRSKAKKMPPYNPAYHPAPRPLPKPYYTSTYKPYSPRLPKQDEASWNEVLKGEEYPPPKWSRAQPSPKISNAISPWTFQSPASHPYRRLPGPVVVPRDEYYEGNRVRDEELENYLESVLMKHPKIFP</sequence>
<evidence type="ECO:0000256" key="1">
    <source>
        <dbReference type="SAM" id="MobiDB-lite"/>
    </source>
</evidence>
<dbReference type="PANTHER" id="PTHR15159:SF2">
    <property type="entry name" value="NEUROSECRETORY PROTEIN VGF"/>
    <property type="match status" value="1"/>
</dbReference>
<feature type="region of interest" description="Disordered" evidence="1">
    <location>
        <begin position="460"/>
        <end position="511"/>
    </location>
</feature>
<dbReference type="InterPro" id="IPR026128">
    <property type="entry name" value="VGF"/>
</dbReference>
<dbReference type="RefSeq" id="XP_020646151.2">
    <property type="nucleotide sequence ID" value="XM_020790492.2"/>
</dbReference>
<feature type="region of interest" description="Disordered" evidence="1">
    <location>
        <begin position="12"/>
        <end position="63"/>
    </location>
</feature>
<dbReference type="OrthoDB" id="8926660at2759"/>
<proteinExistence type="predicted"/>
<feature type="compositionally biased region" description="Pro residues" evidence="1">
    <location>
        <begin position="493"/>
        <end position="507"/>
    </location>
</feature>
<protein>
    <submittedName>
        <fullName evidence="3">Neurosecretory protein VGF</fullName>
    </submittedName>
</protein>
<evidence type="ECO:0000313" key="3">
    <source>
        <dbReference type="RefSeq" id="XP_020646151.2"/>
    </source>
</evidence>
<dbReference type="CTD" id="7425"/>
<dbReference type="AlphaFoldDB" id="A0A6J0TCD3"/>